<gene>
    <name evidence="1" type="ORF">KSF_107880</name>
</gene>
<dbReference type="RefSeq" id="WP_220211327.1">
    <property type="nucleotide sequence ID" value="NZ_BNJK01000003.1"/>
</dbReference>
<protein>
    <submittedName>
        <fullName evidence="1">Uncharacterized protein</fullName>
    </submittedName>
</protein>
<name>A0A8J3J1S9_9CHLR</name>
<organism evidence="1 2">
    <name type="scientific">Reticulibacter mediterranei</name>
    <dbReference type="NCBI Taxonomy" id="2778369"/>
    <lineage>
        <taxon>Bacteria</taxon>
        <taxon>Bacillati</taxon>
        <taxon>Chloroflexota</taxon>
        <taxon>Ktedonobacteria</taxon>
        <taxon>Ktedonobacterales</taxon>
        <taxon>Reticulibacteraceae</taxon>
        <taxon>Reticulibacter</taxon>
    </lineage>
</organism>
<accession>A0A8J3J1S9</accession>
<evidence type="ECO:0000313" key="1">
    <source>
        <dbReference type="EMBL" id="GHP00741.1"/>
    </source>
</evidence>
<dbReference type="EMBL" id="BNJK01000003">
    <property type="protein sequence ID" value="GHP00741.1"/>
    <property type="molecule type" value="Genomic_DNA"/>
</dbReference>
<keyword evidence="2" id="KW-1185">Reference proteome</keyword>
<comment type="caution">
    <text evidence="1">The sequence shown here is derived from an EMBL/GenBank/DDBJ whole genome shotgun (WGS) entry which is preliminary data.</text>
</comment>
<dbReference type="AlphaFoldDB" id="A0A8J3J1S9"/>
<evidence type="ECO:0000313" key="2">
    <source>
        <dbReference type="Proteomes" id="UP000597444"/>
    </source>
</evidence>
<reference evidence="1" key="1">
    <citation type="submission" date="2020-10" db="EMBL/GenBank/DDBJ databases">
        <title>Taxonomic study of unclassified bacteria belonging to the class Ktedonobacteria.</title>
        <authorList>
            <person name="Yabe S."/>
            <person name="Wang C.M."/>
            <person name="Zheng Y."/>
            <person name="Sakai Y."/>
            <person name="Cavaletti L."/>
            <person name="Monciardini P."/>
            <person name="Donadio S."/>
        </authorList>
    </citation>
    <scope>NUCLEOTIDE SEQUENCE</scope>
    <source>
        <strain evidence="1">ID150040</strain>
    </source>
</reference>
<proteinExistence type="predicted"/>
<sequence>MAMDTARLMHLLWNTSEVRAQWLSGFFHEVDQGTSREEIDQWLERLINTPRQRARLQQVGIDLAAVHWERVTEFLCACFYASQSRGPLPDLPPDEQWEASTGDLQGLLAPYPQRSKAIKNSVPMVLLALEQKLLAHGGTRMVYVNEPDLAQLLERGEVFEGRAKLVRGEPGHCHSNAARLWNEQRAELSIATGYALSEDGLWRQHSWLVRTQPKGSQRQLIETTIRRIKYYGFLLTEEEAEAFSRANR</sequence>
<dbReference type="Proteomes" id="UP000597444">
    <property type="component" value="Unassembled WGS sequence"/>
</dbReference>